<feature type="signal peptide" evidence="1">
    <location>
        <begin position="1"/>
        <end position="22"/>
    </location>
</feature>
<proteinExistence type="predicted"/>
<organism evidence="2 3">
    <name type="scientific">Brassica carinata</name>
    <name type="common">Ethiopian mustard</name>
    <name type="synonym">Abyssinian cabbage</name>
    <dbReference type="NCBI Taxonomy" id="52824"/>
    <lineage>
        <taxon>Eukaryota</taxon>
        <taxon>Viridiplantae</taxon>
        <taxon>Streptophyta</taxon>
        <taxon>Embryophyta</taxon>
        <taxon>Tracheophyta</taxon>
        <taxon>Spermatophyta</taxon>
        <taxon>Magnoliopsida</taxon>
        <taxon>eudicotyledons</taxon>
        <taxon>Gunneridae</taxon>
        <taxon>Pentapetalae</taxon>
        <taxon>rosids</taxon>
        <taxon>malvids</taxon>
        <taxon>Brassicales</taxon>
        <taxon>Brassicaceae</taxon>
        <taxon>Brassiceae</taxon>
        <taxon>Brassica</taxon>
    </lineage>
</organism>
<keyword evidence="3" id="KW-1185">Reference proteome</keyword>
<comment type="caution">
    <text evidence="2">The sequence shown here is derived from an EMBL/GenBank/DDBJ whole genome shotgun (WGS) entry which is preliminary data.</text>
</comment>
<sequence>MLILSSILTMLFVWSGVEVVSSLCDLASRCGSQSDFRSGKATSCCRRVHSFDGGCVVTALTLSVRIMNLARLLFLPMEVLASSVPLLMGNASLHRCCPGETQTGNVYCLRSKASVLRANGVFWLFYW</sequence>
<keyword evidence="1" id="KW-0732">Signal</keyword>
<evidence type="ECO:0000256" key="1">
    <source>
        <dbReference type="SAM" id="SignalP"/>
    </source>
</evidence>
<name>A0A8X8AV79_BRACI</name>
<protein>
    <recommendedName>
        <fullName evidence="4">Secreted protein</fullName>
    </recommendedName>
</protein>
<dbReference type="Proteomes" id="UP000886595">
    <property type="component" value="Unassembled WGS sequence"/>
</dbReference>
<evidence type="ECO:0000313" key="3">
    <source>
        <dbReference type="Proteomes" id="UP000886595"/>
    </source>
</evidence>
<accession>A0A8X8AV79</accession>
<gene>
    <name evidence="2" type="ORF">Bca52824_024947</name>
</gene>
<evidence type="ECO:0008006" key="4">
    <source>
        <dbReference type="Google" id="ProtNLM"/>
    </source>
</evidence>
<feature type="chain" id="PRO_5036475486" description="Secreted protein" evidence="1">
    <location>
        <begin position="23"/>
        <end position="127"/>
    </location>
</feature>
<dbReference type="AlphaFoldDB" id="A0A8X8AV79"/>
<reference evidence="2 3" key="1">
    <citation type="submission" date="2020-02" db="EMBL/GenBank/DDBJ databases">
        <authorList>
            <person name="Ma Q."/>
            <person name="Huang Y."/>
            <person name="Song X."/>
            <person name="Pei D."/>
        </authorList>
    </citation>
    <scope>NUCLEOTIDE SEQUENCE [LARGE SCALE GENOMIC DNA]</scope>
    <source>
        <strain evidence="2">Sxm20200214</strain>
        <tissue evidence="2">Leaf</tissue>
    </source>
</reference>
<dbReference type="EMBL" id="JAAMPC010000005">
    <property type="protein sequence ID" value="KAG2313390.1"/>
    <property type="molecule type" value="Genomic_DNA"/>
</dbReference>
<evidence type="ECO:0000313" key="2">
    <source>
        <dbReference type="EMBL" id="KAG2313390.1"/>
    </source>
</evidence>